<evidence type="ECO:0000256" key="1">
    <source>
        <dbReference type="SAM" id="SignalP"/>
    </source>
</evidence>
<dbReference type="EMBL" id="BSST01000001">
    <property type="protein sequence ID" value="GLX78987.1"/>
    <property type="molecule type" value="Genomic_DNA"/>
</dbReference>
<feature type="signal peptide" evidence="1">
    <location>
        <begin position="1"/>
        <end position="22"/>
    </location>
</feature>
<accession>A0ABQ6GSV1</accession>
<evidence type="ECO:0000313" key="3">
    <source>
        <dbReference type="Proteomes" id="UP001157186"/>
    </source>
</evidence>
<keyword evidence="3" id="KW-1185">Reference proteome</keyword>
<proteinExistence type="predicted"/>
<feature type="chain" id="PRO_5046182826" description="DUF3016 domain-containing protein" evidence="1">
    <location>
        <begin position="23"/>
        <end position="165"/>
    </location>
</feature>
<comment type="caution">
    <text evidence="2">The sequence shown here is derived from an EMBL/GenBank/DDBJ whole genome shotgun (WGS) entry which is preliminary data.</text>
</comment>
<organism evidence="2 3">
    <name type="scientific">Thalassotalea insulae</name>
    <dbReference type="NCBI Taxonomy" id="2056778"/>
    <lineage>
        <taxon>Bacteria</taxon>
        <taxon>Pseudomonadati</taxon>
        <taxon>Pseudomonadota</taxon>
        <taxon>Gammaproteobacteria</taxon>
        <taxon>Alteromonadales</taxon>
        <taxon>Colwelliaceae</taxon>
        <taxon>Thalassotalea</taxon>
    </lineage>
</organism>
<protein>
    <recommendedName>
        <fullName evidence="4">DUF3016 domain-containing protein</fullName>
    </recommendedName>
</protein>
<keyword evidence="1" id="KW-0732">Signal</keyword>
<dbReference type="Pfam" id="PF11454">
    <property type="entry name" value="DUF3016"/>
    <property type="match status" value="1"/>
</dbReference>
<reference evidence="2 3" key="1">
    <citation type="submission" date="2023-03" db="EMBL/GenBank/DDBJ databases">
        <title>Draft genome sequence of Thalassotalea insulae KCTC 62186T.</title>
        <authorList>
            <person name="Sawabe T."/>
        </authorList>
    </citation>
    <scope>NUCLEOTIDE SEQUENCE [LARGE SCALE GENOMIC DNA]</scope>
    <source>
        <strain evidence="2 3">KCTC 62186</strain>
    </source>
</reference>
<dbReference type="Proteomes" id="UP001157186">
    <property type="component" value="Unassembled WGS sequence"/>
</dbReference>
<name>A0ABQ6GSV1_9GAMM</name>
<sequence length="165" mass="19211">MKKVTVILSTVLALLLTPATLAATTKVKWTNPDDYHDIYAGEEHRAKFKAQVFSSLEKHFAKLAQQLPEGQRLNIEVTDLDLAGDVHIGGIRRIRIIKELFYPRIEFSYQLFDSSNHIISSDKINLKDMNFMYGSTLRYRNERFGYEKRMLDDWFKKTFSDDTAK</sequence>
<evidence type="ECO:0000313" key="2">
    <source>
        <dbReference type="EMBL" id="GLX78987.1"/>
    </source>
</evidence>
<evidence type="ECO:0008006" key="4">
    <source>
        <dbReference type="Google" id="ProtNLM"/>
    </source>
</evidence>
<gene>
    <name evidence="2" type="ORF">tinsulaeT_23270</name>
</gene>
<dbReference type="InterPro" id="IPR021557">
    <property type="entry name" value="DUF3016"/>
</dbReference>